<proteinExistence type="predicted"/>
<dbReference type="OrthoDB" id="9800421at2"/>
<reference evidence="3" key="1">
    <citation type="submission" date="2016-10" db="EMBL/GenBank/DDBJ databases">
        <authorList>
            <person name="Varghese N."/>
            <person name="Submissions S."/>
        </authorList>
    </citation>
    <scope>NUCLEOTIDE SEQUENCE [LARGE SCALE GENOMIC DNA]</scope>
    <source>
        <strain evidence="3">CGMCC 1.9113</strain>
    </source>
</reference>
<sequence length="156" mass="17229">MADRDQSEIGGEPLLRFRDDQPHDEPAVTLDAFLADQTPEPSGATAVRLEAGDDARALLPHLDRLALIEVSFPTFRDGRGYSAARILREAGYSGELRAAGDVLVDQLPLMRRCGFDSFAPEAEIDAATLRRSLSRYDYRYQRGADPIAPVWKLRGG</sequence>
<organism evidence="2 3">
    <name type="scientific">Sphingomonas rubra</name>
    <dbReference type="NCBI Taxonomy" id="634430"/>
    <lineage>
        <taxon>Bacteria</taxon>
        <taxon>Pseudomonadati</taxon>
        <taxon>Pseudomonadota</taxon>
        <taxon>Alphaproteobacteria</taxon>
        <taxon>Sphingomonadales</taxon>
        <taxon>Sphingomonadaceae</taxon>
        <taxon>Sphingomonas</taxon>
    </lineage>
</organism>
<dbReference type="Pfam" id="PF06073">
    <property type="entry name" value="DUF934"/>
    <property type="match status" value="1"/>
</dbReference>
<dbReference type="STRING" id="634430.SAMN04488241_101172"/>
<dbReference type="RefSeq" id="WP_093330088.1">
    <property type="nucleotide sequence ID" value="NZ_FOXP01000001.1"/>
</dbReference>
<feature type="region of interest" description="Disordered" evidence="1">
    <location>
        <begin position="1"/>
        <end position="23"/>
    </location>
</feature>
<keyword evidence="3" id="KW-1185">Reference proteome</keyword>
<evidence type="ECO:0000313" key="2">
    <source>
        <dbReference type="EMBL" id="SFP36438.1"/>
    </source>
</evidence>
<dbReference type="EMBL" id="FOXP01000001">
    <property type="protein sequence ID" value="SFP36438.1"/>
    <property type="molecule type" value="Genomic_DNA"/>
</dbReference>
<dbReference type="Proteomes" id="UP000199586">
    <property type="component" value="Unassembled WGS sequence"/>
</dbReference>
<evidence type="ECO:0000313" key="3">
    <source>
        <dbReference type="Proteomes" id="UP000199586"/>
    </source>
</evidence>
<gene>
    <name evidence="2" type="ORF">SAMN04488241_101172</name>
</gene>
<dbReference type="InterPro" id="IPR008318">
    <property type="entry name" value="UCP030820"/>
</dbReference>
<accession>A0A1I5PQN7</accession>
<name>A0A1I5PQN7_9SPHN</name>
<dbReference type="AlphaFoldDB" id="A0A1I5PQN7"/>
<protein>
    <submittedName>
        <fullName evidence="2">Uncharacterized conserved protein, DUF934 family</fullName>
    </submittedName>
</protein>
<evidence type="ECO:0000256" key="1">
    <source>
        <dbReference type="SAM" id="MobiDB-lite"/>
    </source>
</evidence>